<name>B9XHV3_PEDPL</name>
<dbReference type="STRING" id="320771.Cflav_PD6272"/>
<evidence type="ECO:0000256" key="1">
    <source>
        <dbReference type="SAM" id="SignalP"/>
    </source>
</evidence>
<accession>B9XHV3</accession>
<keyword evidence="1" id="KW-0732">Signal</keyword>
<dbReference type="Pfam" id="PF11308">
    <property type="entry name" value="Glyco_hydro_129"/>
    <property type="match status" value="1"/>
</dbReference>
<dbReference type="EMBL" id="ABOX02000015">
    <property type="protein sequence ID" value="EEF60681.1"/>
    <property type="molecule type" value="Genomic_DNA"/>
</dbReference>
<dbReference type="InterPro" id="IPR021459">
    <property type="entry name" value="GH101-related"/>
</dbReference>
<comment type="caution">
    <text evidence="2">The sequence shown here is derived from an EMBL/GenBank/DDBJ whole genome shotgun (WGS) entry which is preliminary data.</text>
</comment>
<keyword evidence="2" id="KW-0449">Lipoprotein</keyword>
<keyword evidence="3" id="KW-1185">Reference proteome</keyword>
<sequence precursor="true">MQSIIKIFLLVALSLTALTTNAQVYSSVVLSKSNSIVDIDPRTLEITLQRTPDTAYPISLAIPNLGSITNLKHTSTNATWQFSDLKTTIDAQLTETNLLIHILSEKPGEFTFPTISESGRTKGWILPMFEGVYAPIGDTNWSTFLTQHGELNTTADLTLPFIGLDYGDSTITYIFTNQFNNQVAFQSTSNHLQAKLTHNFTRNHPIKEYAVLIQWSQGSPIEPARIYRQYLIQRGEFISLKQKIEKTPETQKLLGAAHIYLWGDDLITSSDILTWKQFAHQLIAASTATNLTPAKRIWSLLTNTARNAATNIIQVEWPDKYTKSLVTQDLNQMLLKRDFYDEPSWRSATLDNSASELLKRERSTLTAAELTHLNCSLLVTAFPDIVAKPETWGSGLSPKMIQQLSAAGLDRLWLGAAAWDAFVNRPETVAAAKKAGYLIGTYDSYHSMHSPKEKDTWETAQFDDAIYQTGAIVNADGTKRHGFKKKGYLLSPAAARPYVEKRVTQLMDSFHANSWFMDCDGFGEFFDDYSPAHPATQQSDMQNRIARLAWIRDTFGAVIGTEGCSAGIAPTVHFAHGIMTPVIGWGDPDLTNKKSDYYLGAYYPPDEPQVFFKPVPTKEQYRYLYFDPRFRLPLFQTVFHDSVIATHHWSFPSLKTQDNAKTVELLELLYNVPPLYHLNLSEFEKRKTTIKHHYDFFSPLHRQIALLPMTDFKWLTPDQTIQETTFGNDLTITANFSDHDCTVDNQTLPKQTIAVHSRSTGKIQTYTP</sequence>
<dbReference type="RefSeq" id="WP_007415397.1">
    <property type="nucleotide sequence ID" value="NZ_ABOX02000015.1"/>
</dbReference>
<dbReference type="Proteomes" id="UP000003688">
    <property type="component" value="Unassembled WGS sequence"/>
</dbReference>
<proteinExistence type="predicted"/>
<gene>
    <name evidence="2" type="ORF">Cflav_PD6272</name>
</gene>
<evidence type="ECO:0000313" key="3">
    <source>
        <dbReference type="Proteomes" id="UP000003688"/>
    </source>
</evidence>
<reference evidence="2 3" key="1">
    <citation type="journal article" date="2011" name="J. Bacteriol.">
        <title>Genome sequence of 'Pedosphaera parvula' Ellin514, an aerobic Verrucomicrobial isolate from pasture soil.</title>
        <authorList>
            <person name="Kant R."/>
            <person name="van Passel M.W."/>
            <person name="Sangwan P."/>
            <person name="Palva A."/>
            <person name="Lucas S."/>
            <person name="Copeland A."/>
            <person name="Lapidus A."/>
            <person name="Glavina Del Rio T."/>
            <person name="Dalin E."/>
            <person name="Tice H."/>
            <person name="Bruce D."/>
            <person name="Goodwin L."/>
            <person name="Pitluck S."/>
            <person name="Chertkov O."/>
            <person name="Larimer F.W."/>
            <person name="Land M.L."/>
            <person name="Hauser L."/>
            <person name="Brettin T.S."/>
            <person name="Detter J.C."/>
            <person name="Han S."/>
            <person name="de Vos W.M."/>
            <person name="Janssen P.H."/>
            <person name="Smidt H."/>
        </authorList>
    </citation>
    <scope>NUCLEOTIDE SEQUENCE [LARGE SCALE GENOMIC DNA]</scope>
    <source>
        <strain evidence="2 3">Ellin514</strain>
    </source>
</reference>
<organism evidence="2 3">
    <name type="scientific">Pedosphaera parvula (strain Ellin514)</name>
    <dbReference type="NCBI Taxonomy" id="320771"/>
    <lineage>
        <taxon>Bacteria</taxon>
        <taxon>Pseudomonadati</taxon>
        <taxon>Verrucomicrobiota</taxon>
        <taxon>Pedosphaerae</taxon>
        <taxon>Pedosphaerales</taxon>
        <taxon>Pedosphaeraceae</taxon>
        <taxon>Pedosphaera</taxon>
    </lineage>
</organism>
<feature type="chain" id="PRO_5002894913" evidence="1">
    <location>
        <begin position="23"/>
        <end position="768"/>
    </location>
</feature>
<dbReference type="AlphaFoldDB" id="B9XHV3"/>
<protein>
    <submittedName>
        <fullName evidence="2">Lipoprotein</fullName>
    </submittedName>
</protein>
<dbReference type="OrthoDB" id="230151at2"/>
<feature type="signal peptide" evidence="1">
    <location>
        <begin position="1"/>
        <end position="22"/>
    </location>
</feature>
<evidence type="ECO:0000313" key="2">
    <source>
        <dbReference type="EMBL" id="EEF60681.1"/>
    </source>
</evidence>